<name>A0ABT0GEB3_9GAMM</name>
<keyword evidence="3" id="KW-1185">Reference proteome</keyword>
<dbReference type="RefSeq" id="WP_248205502.1">
    <property type="nucleotide sequence ID" value="NZ_JALNMH010000002.1"/>
</dbReference>
<keyword evidence="1" id="KW-0732">Signal</keyword>
<organism evidence="2 3">
    <name type="scientific">Pseudomarimonas salicorniae</name>
    <dbReference type="NCBI Taxonomy" id="2933270"/>
    <lineage>
        <taxon>Bacteria</taxon>
        <taxon>Pseudomonadati</taxon>
        <taxon>Pseudomonadota</taxon>
        <taxon>Gammaproteobacteria</taxon>
        <taxon>Lysobacterales</taxon>
        <taxon>Lysobacteraceae</taxon>
        <taxon>Pseudomarimonas</taxon>
    </lineage>
</organism>
<protein>
    <submittedName>
        <fullName evidence="2">Uncharacterized protein</fullName>
    </submittedName>
</protein>
<dbReference type="EMBL" id="JALNMH010000002">
    <property type="protein sequence ID" value="MCK7592894.1"/>
    <property type="molecule type" value="Genomic_DNA"/>
</dbReference>
<evidence type="ECO:0000256" key="1">
    <source>
        <dbReference type="SAM" id="SignalP"/>
    </source>
</evidence>
<sequence>MKPWLFLPLALCAAGAQAALPEGIAGPWYNPAQSGHGLTLSLADRGSRGVVLWHVYDPDGAPLTLYVDAVVEGRDLVGPAYAPRGMRFGEFDPDDIELPEWGTVRIRFDDCDHATLSWDAIDPDYADGEMPIDRLARIDTLDCVLPPPNTIPSGLYLGSIDPGHSGVPTAALGIVDLEGRLWGYSGELEGQGIRLSDVPGPTFVSAVQPKAYISNPVAPAAGGSISVRLQLLEPNWSSFRGGRSETIGSWAVTASGSQARFPAPALTPLGELVWRTAPESVAKLVQPVNATLLAGTYAYRLRGQLVEFARTLRIDPDGAACLGSGSDCEYRGHVSALEGDAGLLDFRLQQVGDPRLPTYAGRGWIDDSNSGRRLVLVGENGSNGLALVATRMEGAR</sequence>
<proteinExistence type="predicted"/>
<accession>A0ABT0GEB3</accession>
<feature type="signal peptide" evidence="1">
    <location>
        <begin position="1"/>
        <end position="18"/>
    </location>
</feature>
<reference evidence="2" key="1">
    <citation type="submission" date="2022-04" db="EMBL/GenBank/DDBJ databases">
        <title>Lysobacter sp. CAU 1642 isolated from sea sand.</title>
        <authorList>
            <person name="Kim W."/>
        </authorList>
    </citation>
    <scope>NUCLEOTIDE SEQUENCE</scope>
    <source>
        <strain evidence="2">CAU 1642</strain>
    </source>
</reference>
<comment type="caution">
    <text evidence="2">The sequence shown here is derived from an EMBL/GenBank/DDBJ whole genome shotgun (WGS) entry which is preliminary data.</text>
</comment>
<gene>
    <name evidence="2" type="ORF">M0G41_04330</name>
</gene>
<evidence type="ECO:0000313" key="2">
    <source>
        <dbReference type="EMBL" id="MCK7592894.1"/>
    </source>
</evidence>
<feature type="chain" id="PRO_5046741238" evidence="1">
    <location>
        <begin position="19"/>
        <end position="396"/>
    </location>
</feature>
<dbReference type="Proteomes" id="UP001431449">
    <property type="component" value="Unassembled WGS sequence"/>
</dbReference>
<evidence type="ECO:0000313" key="3">
    <source>
        <dbReference type="Proteomes" id="UP001431449"/>
    </source>
</evidence>